<evidence type="ECO:0000313" key="2">
    <source>
        <dbReference type="Proteomes" id="UP000265140"/>
    </source>
</evidence>
<protein>
    <submittedName>
        <fullName evidence="1">Uncharacterized protein</fullName>
    </submittedName>
</protein>
<sequence length="108" mass="12225">MVLHVFLLSQSSHLYGLSYFGLTKPRSHSEHMVFSRSTRARPGLCSFRCSRRYSGRLKASAQRSQPYGFSPTENTFFSLWYSFAGASCSLDSECLDWCPSFSLSLGLF</sequence>
<evidence type="ECO:0000313" key="1">
    <source>
        <dbReference type="Ensembl" id="ENSELUP00000074850.1"/>
    </source>
</evidence>
<proteinExistence type="predicted"/>
<reference evidence="1" key="3">
    <citation type="submission" date="2025-08" db="UniProtKB">
        <authorList>
            <consortium name="Ensembl"/>
        </authorList>
    </citation>
    <scope>IDENTIFICATION</scope>
</reference>
<reference evidence="1" key="4">
    <citation type="submission" date="2025-09" db="UniProtKB">
        <authorList>
            <consortium name="Ensembl"/>
        </authorList>
    </citation>
    <scope>IDENTIFICATION</scope>
</reference>
<organism evidence="1 2">
    <name type="scientific">Esox lucius</name>
    <name type="common">Northern pike</name>
    <dbReference type="NCBI Taxonomy" id="8010"/>
    <lineage>
        <taxon>Eukaryota</taxon>
        <taxon>Metazoa</taxon>
        <taxon>Chordata</taxon>
        <taxon>Craniata</taxon>
        <taxon>Vertebrata</taxon>
        <taxon>Euteleostomi</taxon>
        <taxon>Actinopterygii</taxon>
        <taxon>Neopterygii</taxon>
        <taxon>Teleostei</taxon>
        <taxon>Protacanthopterygii</taxon>
        <taxon>Esociformes</taxon>
        <taxon>Esocidae</taxon>
        <taxon>Esox</taxon>
    </lineage>
</organism>
<name>A0A6Q2ZAZ9_ESOLU</name>
<keyword evidence="2" id="KW-1185">Reference proteome</keyword>
<dbReference type="InParanoid" id="A0A6Q2ZAZ9"/>
<reference evidence="1" key="2">
    <citation type="submission" date="2020-02" db="EMBL/GenBank/DDBJ databases">
        <title>Esox lucius (northern pike) genome, fEsoLuc1, primary haplotype.</title>
        <authorList>
            <person name="Myers G."/>
            <person name="Karagic N."/>
            <person name="Meyer A."/>
            <person name="Pippel M."/>
            <person name="Reichard M."/>
            <person name="Winkler S."/>
            <person name="Tracey A."/>
            <person name="Sims Y."/>
            <person name="Howe K."/>
            <person name="Rhie A."/>
            <person name="Formenti G."/>
            <person name="Durbin R."/>
            <person name="Fedrigo O."/>
            <person name="Jarvis E.D."/>
        </authorList>
    </citation>
    <scope>NUCLEOTIDE SEQUENCE [LARGE SCALE GENOMIC DNA]</scope>
</reference>
<dbReference type="AlphaFoldDB" id="A0A6Q2ZAZ9"/>
<reference evidence="2" key="1">
    <citation type="journal article" date="2014" name="PLoS ONE">
        <title>The genome and linkage map of the northern pike (Esox lucius): conserved synteny revealed between the salmonid sister group and the Neoteleostei.</title>
        <authorList>
            <person name="Rondeau E.B."/>
            <person name="Minkley D.R."/>
            <person name="Leong J.S."/>
            <person name="Messmer A.M."/>
            <person name="Jantzen J.R."/>
            <person name="von Schalburg K.R."/>
            <person name="Lemon C."/>
            <person name="Bird N.H."/>
            <person name="Koop B.F."/>
        </authorList>
    </citation>
    <scope>NUCLEOTIDE SEQUENCE</scope>
</reference>
<accession>A0A6Q2ZAZ9</accession>
<dbReference type="Ensembl" id="ENSELUT00000083074.2">
    <property type="protein sequence ID" value="ENSELUP00000074850.1"/>
    <property type="gene ID" value="ENSELUG00000026730.2"/>
</dbReference>
<dbReference type="Proteomes" id="UP000265140">
    <property type="component" value="Chromosome 4"/>
</dbReference>